<dbReference type="REBASE" id="363708">
    <property type="entry name" value="M.DvaCyL41ORF180P"/>
</dbReference>
<evidence type="ECO:0000256" key="2">
    <source>
        <dbReference type="ARBA" id="ARBA00022679"/>
    </source>
</evidence>
<accession>A0A5B8XCC6</accession>
<feature type="active site" evidence="6">
    <location>
        <position position="85"/>
    </location>
</feature>
<dbReference type="PANTHER" id="PTHR46098:SF1">
    <property type="entry name" value="TRNA (CYTOSINE(38)-C(5))-METHYLTRANSFERASE"/>
    <property type="match status" value="1"/>
</dbReference>
<dbReference type="GO" id="GO:0032259">
    <property type="term" value="P:methylation"/>
    <property type="evidence" value="ECO:0007669"/>
    <property type="project" value="UniProtKB-KW"/>
</dbReference>
<evidence type="ECO:0000256" key="7">
    <source>
        <dbReference type="RuleBase" id="RU000416"/>
    </source>
</evidence>
<comment type="similarity">
    <text evidence="6 7">Belongs to the class I-like SAM-binding methyltransferase superfamily. C5-methyltransferase family.</text>
</comment>
<evidence type="ECO:0000256" key="1">
    <source>
        <dbReference type="ARBA" id="ARBA00022603"/>
    </source>
</evidence>
<name>A0A5B8XCC6_9RICK</name>
<evidence type="ECO:0000256" key="5">
    <source>
        <dbReference type="ARBA" id="ARBA00047422"/>
    </source>
</evidence>
<dbReference type="EC" id="2.1.1.37" evidence="8"/>
<keyword evidence="1 6" id="KW-0489">Methyltransferase</keyword>
<dbReference type="EMBL" id="CP029077">
    <property type="protein sequence ID" value="QED22988.1"/>
    <property type="molecule type" value="Genomic_DNA"/>
</dbReference>
<evidence type="ECO:0000256" key="4">
    <source>
        <dbReference type="ARBA" id="ARBA00022747"/>
    </source>
</evidence>
<dbReference type="InterPro" id="IPR031303">
    <property type="entry name" value="C5_meth_CS"/>
</dbReference>
<organism evidence="9 10">
    <name type="scientific">Candidatus Deianiraea vastatrix</name>
    <dbReference type="NCBI Taxonomy" id="2163644"/>
    <lineage>
        <taxon>Bacteria</taxon>
        <taxon>Pseudomonadati</taxon>
        <taxon>Pseudomonadota</taxon>
        <taxon>Alphaproteobacteria</taxon>
        <taxon>Rickettsiales</taxon>
        <taxon>Candidatus Deianiraeaceae</taxon>
        <taxon>Candidatus Deianiraea</taxon>
    </lineage>
</organism>
<dbReference type="RefSeq" id="WP_222912634.1">
    <property type="nucleotide sequence ID" value="NZ_CP029077.1"/>
</dbReference>
<protein>
    <recommendedName>
        <fullName evidence="8">Cytosine-specific methyltransferase</fullName>
        <ecNumber evidence="8">2.1.1.37</ecNumber>
    </recommendedName>
</protein>
<keyword evidence="4" id="KW-0680">Restriction system</keyword>
<dbReference type="PROSITE" id="PS00095">
    <property type="entry name" value="C5_MTASE_2"/>
    <property type="match status" value="1"/>
</dbReference>
<dbReference type="GO" id="GO:0009307">
    <property type="term" value="P:DNA restriction-modification system"/>
    <property type="evidence" value="ECO:0007669"/>
    <property type="project" value="UniProtKB-KW"/>
</dbReference>
<dbReference type="PROSITE" id="PS00094">
    <property type="entry name" value="C5_MTASE_1"/>
    <property type="match status" value="1"/>
</dbReference>
<dbReference type="InterPro" id="IPR050750">
    <property type="entry name" value="C5-MTase"/>
</dbReference>
<evidence type="ECO:0000313" key="9">
    <source>
        <dbReference type="EMBL" id="QED22988.1"/>
    </source>
</evidence>
<proteinExistence type="inferred from homology"/>
<evidence type="ECO:0000313" key="10">
    <source>
        <dbReference type="Proteomes" id="UP000321934"/>
    </source>
</evidence>
<dbReference type="Gene3D" id="3.40.50.150">
    <property type="entry name" value="Vaccinia Virus protein VP39"/>
    <property type="match status" value="1"/>
</dbReference>
<dbReference type="NCBIfam" id="TIGR00675">
    <property type="entry name" value="dcm"/>
    <property type="match status" value="1"/>
</dbReference>
<reference evidence="9 10" key="1">
    <citation type="journal article" date="2019" name="ISME J.">
        <title>Deianiraea, an extracellular bacterium associated with the ciliate Paramecium, suggests an alternative scenario for the evolution of Rickettsiales.</title>
        <authorList>
            <person name="Castelli M."/>
            <person name="Sabaneyeva E."/>
            <person name="Lanzoni O."/>
            <person name="Lebedeva N."/>
            <person name="Floriano A.M."/>
            <person name="Gaiarsa S."/>
            <person name="Benken K."/>
            <person name="Modeo L."/>
            <person name="Bandi C."/>
            <person name="Potekhin A."/>
            <person name="Sassera D."/>
            <person name="Petroni G."/>
        </authorList>
    </citation>
    <scope>NUCLEOTIDE SEQUENCE [LARGE SCALE GENOMIC DNA]</scope>
    <source>
        <strain evidence="9">CyL4-1</strain>
    </source>
</reference>
<dbReference type="Gene3D" id="3.90.120.10">
    <property type="entry name" value="DNA Methylase, subunit A, domain 2"/>
    <property type="match status" value="1"/>
</dbReference>
<dbReference type="Pfam" id="PF00145">
    <property type="entry name" value="DNA_methylase"/>
    <property type="match status" value="1"/>
</dbReference>
<keyword evidence="2 6" id="KW-0808">Transferase</keyword>
<sequence length="351" mass="40103">MIKHLELFSGIGGFRLALDLVANDFKMHSKCIGFSEIDKYATTTYNANFDTSADVAMGDIVDFCSNPNNISSLEDFDILTGGFPCQPFSMMGAQNGFTDARGNVFFKIIDIIKIKKPKMILLENVKNLVNHDKKQTLKKVIELISLEDYTVFYDIFNTANFNLAQTRNRVFIFAIKGKPNKDFIFTENIVIEYSNKNIPNSNLLKQKDIFDVLEKNTDNKYYLSDVIKPTILSNGTKNFKSKSEINLKIARPLTATMVKMHRACQDNYYSDDFIQNNVQEINIQIDDLLKKKIRKLTPKEAFNLQGFDDKFFLNAKKAGISDHQMYRQAGNAVSVNTVYAILHYLVSKFMN</sequence>
<keyword evidence="3 6" id="KW-0949">S-adenosyl-L-methionine</keyword>
<evidence type="ECO:0000256" key="8">
    <source>
        <dbReference type="RuleBase" id="RU000417"/>
    </source>
</evidence>
<gene>
    <name evidence="9" type="ORF">Deia_00180</name>
</gene>
<dbReference type="InterPro" id="IPR029063">
    <property type="entry name" value="SAM-dependent_MTases_sf"/>
</dbReference>
<dbReference type="Proteomes" id="UP000321934">
    <property type="component" value="Chromosome"/>
</dbReference>
<evidence type="ECO:0000256" key="3">
    <source>
        <dbReference type="ARBA" id="ARBA00022691"/>
    </source>
</evidence>
<dbReference type="InterPro" id="IPR001525">
    <property type="entry name" value="C5_MeTfrase"/>
</dbReference>
<dbReference type="AlphaFoldDB" id="A0A5B8XCC6"/>
<dbReference type="GO" id="GO:0003886">
    <property type="term" value="F:DNA (cytosine-5-)-methyltransferase activity"/>
    <property type="evidence" value="ECO:0007669"/>
    <property type="project" value="UniProtKB-EC"/>
</dbReference>
<dbReference type="PRINTS" id="PR00105">
    <property type="entry name" value="C5METTRFRASE"/>
</dbReference>
<dbReference type="PANTHER" id="PTHR46098">
    <property type="entry name" value="TRNA (CYTOSINE(38)-C(5))-METHYLTRANSFERASE"/>
    <property type="match status" value="1"/>
</dbReference>
<dbReference type="InterPro" id="IPR018117">
    <property type="entry name" value="C5_DNA_meth_AS"/>
</dbReference>
<evidence type="ECO:0000256" key="6">
    <source>
        <dbReference type="PROSITE-ProRule" id="PRU01016"/>
    </source>
</evidence>
<keyword evidence="10" id="KW-1185">Reference proteome</keyword>
<dbReference type="PROSITE" id="PS51679">
    <property type="entry name" value="SAM_MT_C5"/>
    <property type="match status" value="1"/>
</dbReference>
<dbReference type="SUPFAM" id="SSF53335">
    <property type="entry name" value="S-adenosyl-L-methionine-dependent methyltransferases"/>
    <property type="match status" value="1"/>
</dbReference>
<comment type="catalytic activity">
    <reaction evidence="5 8">
        <text>a 2'-deoxycytidine in DNA + S-adenosyl-L-methionine = a 5-methyl-2'-deoxycytidine in DNA + S-adenosyl-L-homocysteine + H(+)</text>
        <dbReference type="Rhea" id="RHEA:13681"/>
        <dbReference type="Rhea" id="RHEA-COMP:11369"/>
        <dbReference type="Rhea" id="RHEA-COMP:11370"/>
        <dbReference type="ChEBI" id="CHEBI:15378"/>
        <dbReference type="ChEBI" id="CHEBI:57856"/>
        <dbReference type="ChEBI" id="CHEBI:59789"/>
        <dbReference type="ChEBI" id="CHEBI:85452"/>
        <dbReference type="ChEBI" id="CHEBI:85454"/>
        <dbReference type="EC" id="2.1.1.37"/>
    </reaction>
</comment>